<dbReference type="GO" id="GO:0016491">
    <property type="term" value="F:oxidoreductase activity"/>
    <property type="evidence" value="ECO:0007669"/>
    <property type="project" value="UniProtKB-KW"/>
</dbReference>
<feature type="active site" evidence="2">
    <location>
        <position position="167"/>
    </location>
</feature>
<comment type="caution">
    <text evidence="4">The sequence shown here is derived from an EMBL/GenBank/DDBJ whole genome shotgun (WGS) entry which is preliminary data.</text>
</comment>
<keyword evidence="5" id="KW-1185">Reference proteome</keyword>
<dbReference type="InterPro" id="IPR006115">
    <property type="entry name" value="6PGDH_NADP-bd"/>
</dbReference>
<evidence type="ECO:0000313" key="5">
    <source>
        <dbReference type="Proteomes" id="UP000267223"/>
    </source>
</evidence>
<dbReference type="RefSeq" id="WP_123119464.1">
    <property type="nucleotide sequence ID" value="NZ_RJJR01000002.1"/>
</dbReference>
<dbReference type="EMBL" id="RJJR01000002">
    <property type="protein sequence ID" value="RNI38901.1"/>
    <property type="molecule type" value="Genomic_DNA"/>
</dbReference>
<dbReference type="InterPro" id="IPR051265">
    <property type="entry name" value="HIBADH-related_NP60_sf"/>
</dbReference>
<dbReference type="PANTHER" id="PTHR43580:SF2">
    <property type="entry name" value="CYTOKINE-LIKE NUCLEAR FACTOR N-PAC"/>
    <property type="match status" value="1"/>
</dbReference>
<evidence type="ECO:0000259" key="3">
    <source>
        <dbReference type="Pfam" id="PF03446"/>
    </source>
</evidence>
<sequence length="281" mass="30495">MKAFLGIGLLGAGFVRAMIKKGDQVQVWNRTFSKAKDLEQYGAKAFEDIAEAVKGADVIHIALKDDATVDDALSKAEPGLTPGAIIIDHTTTSIEGAQERTKYWASKGFQFQHAPVFMGPKNALESTGYMLVSGNQDLINKLNPQLSAITGKLLNFGEEVGRAAAMKLTGNLFLIGFNGALADTIAFSDSVGISKQDLMQLFTEWNPGGSLPSRMQRMAGDDFSDPSWRLEMARKDAGLFLKEAKKRGITLSVIPGVAGLMDEWIEKGHGKEDWTIIGKEK</sequence>
<dbReference type="InterPro" id="IPR015815">
    <property type="entry name" value="HIBADH-related"/>
</dbReference>
<keyword evidence="1" id="KW-0560">Oxidoreductase</keyword>
<evidence type="ECO:0000313" key="4">
    <source>
        <dbReference type="EMBL" id="RNI38901.1"/>
    </source>
</evidence>
<protein>
    <submittedName>
        <fullName evidence="4">NAD(P)-dependent oxidoreductase</fullName>
    </submittedName>
</protein>
<dbReference type="InterPro" id="IPR008927">
    <property type="entry name" value="6-PGluconate_DH-like_C_sf"/>
</dbReference>
<evidence type="ECO:0000256" key="1">
    <source>
        <dbReference type="ARBA" id="ARBA00023002"/>
    </source>
</evidence>
<evidence type="ECO:0000256" key="2">
    <source>
        <dbReference type="PIRSR" id="PIRSR000103-1"/>
    </source>
</evidence>
<dbReference type="Pfam" id="PF03446">
    <property type="entry name" value="NAD_binding_2"/>
    <property type="match status" value="1"/>
</dbReference>
<reference evidence="4 5" key="1">
    <citation type="submission" date="2018-11" db="EMBL/GenBank/DDBJ databases">
        <title>Draft genome sequence of Ferruginibacter sp. BO-59.</title>
        <authorList>
            <person name="Im W.T."/>
        </authorList>
    </citation>
    <scope>NUCLEOTIDE SEQUENCE [LARGE SCALE GENOMIC DNA]</scope>
    <source>
        <strain evidence="4 5">BO-59</strain>
    </source>
</reference>
<dbReference type="PIRSF" id="PIRSF000103">
    <property type="entry name" value="HIBADH"/>
    <property type="match status" value="1"/>
</dbReference>
<organism evidence="4 5">
    <name type="scientific">Hanamia caeni</name>
    <dbReference type="NCBI Taxonomy" id="2294116"/>
    <lineage>
        <taxon>Bacteria</taxon>
        <taxon>Pseudomonadati</taxon>
        <taxon>Bacteroidota</taxon>
        <taxon>Chitinophagia</taxon>
        <taxon>Chitinophagales</taxon>
        <taxon>Chitinophagaceae</taxon>
        <taxon>Hanamia</taxon>
    </lineage>
</organism>
<dbReference type="SUPFAM" id="SSF48179">
    <property type="entry name" value="6-phosphogluconate dehydrogenase C-terminal domain-like"/>
    <property type="match status" value="1"/>
</dbReference>
<name>A0A3M9NMA1_9BACT</name>
<dbReference type="AlphaFoldDB" id="A0A3M9NMA1"/>
<accession>A0A3M9NMA1</accession>
<dbReference type="InterPro" id="IPR036291">
    <property type="entry name" value="NAD(P)-bd_dom_sf"/>
</dbReference>
<dbReference type="OrthoDB" id="9777604at2"/>
<dbReference type="SUPFAM" id="SSF51735">
    <property type="entry name" value="NAD(P)-binding Rossmann-fold domains"/>
    <property type="match status" value="1"/>
</dbReference>
<feature type="domain" description="6-phosphogluconate dehydrogenase NADP-binding" evidence="3">
    <location>
        <begin position="3"/>
        <end position="153"/>
    </location>
</feature>
<dbReference type="InterPro" id="IPR013328">
    <property type="entry name" value="6PGD_dom2"/>
</dbReference>
<dbReference type="GO" id="GO:0050661">
    <property type="term" value="F:NADP binding"/>
    <property type="evidence" value="ECO:0007669"/>
    <property type="project" value="InterPro"/>
</dbReference>
<dbReference type="Proteomes" id="UP000267223">
    <property type="component" value="Unassembled WGS sequence"/>
</dbReference>
<dbReference type="PANTHER" id="PTHR43580">
    <property type="entry name" value="OXIDOREDUCTASE GLYR1-RELATED"/>
    <property type="match status" value="1"/>
</dbReference>
<proteinExistence type="predicted"/>
<dbReference type="Gene3D" id="3.40.50.720">
    <property type="entry name" value="NAD(P)-binding Rossmann-like Domain"/>
    <property type="match status" value="1"/>
</dbReference>
<dbReference type="Gene3D" id="1.10.1040.10">
    <property type="entry name" value="N-(1-d-carboxylethyl)-l-norvaline Dehydrogenase, domain 2"/>
    <property type="match status" value="1"/>
</dbReference>
<gene>
    <name evidence="4" type="ORF">EFY79_04350</name>
</gene>